<keyword evidence="3" id="KW-0969">Cilium</keyword>
<comment type="similarity">
    <text evidence="2">Belongs to the IFT57 family.</text>
</comment>
<dbReference type="Proteomes" id="UP000318582">
    <property type="component" value="Unassembled WGS sequence"/>
</dbReference>
<comment type="subcellular location">
    <subcellularLocation>
        <location evidence="1">Cell projection</location>
        <location evidence="1">Cilium</location>
    </subcellularLocation>
</comment>
<evidence type="ECO:0000256" key="4">
    <source>
        <dbReference type="ARBA" id="ARBA00023273"/>
    </source>
</evidence>
<evidence type="ECO:0000256" key="3">
    <source>
        <dbReference type="ARBA" id="ARBA00023069"/>
    </source>
</evidence>
<organism evidence="5 6">
    <name type="scientific">Powellomyces hirtus</name>
    <dbReference type="NCBI Taxonomy" id="109895"/>
    <lineage>
        <taxon>Eukaryota</taxon>
        <taxon>Fungi</taxon>
        <taxon>Fungi incertae sedis</taxon>
        <taxon>Chytridiomycota</taxon>
        <taxon>Chytridiomycota incertae sedis</taxon>
        <taxon>Chytridiomycetes</taxon>
        <taxon>Spizellomycetales</taxon>
        <taxon>Powellomycetaceae</taxon>
        <taxon>Powellomyces</taxon>
    </lineage>
</organism>
<dbReference type="PANTHER" id="PTHR16011:SF0">
    <property type="entry name" value="INTRAFLAGELLAR TRANSPORT PROTEIN 57 HOMOLOG"/>
    <property type="match status" value="1"/>
</dbReference>
<dbReference type="GO" id="GO:0005815">
    <property type="term" value="C:microtubule organizing center"/>
    <property type="evidence" value="ECO:0007669"/>
    <property type="project" value="TreeGrafter"/>
</dbReference>
<dbReference type="GO" id="GO:0042073">
    <property type="term" value="P:intraciliary transport"/>
    <property type="evidence" value="ECO:0007669"/>
    <property type="project" value="TreeGrafter"/>
</dbReference>
<keyword evidence="6" id="KW-1185">Reference proteome</keyword>
<evidence type="ECO:0000313" key="5">
    <source>
        <dbReference type="EMBL" id="TPX56415.1"/>
    </source>
</evidence>
<evidence type="ECO:0008006" key="7">
    <source>
        <dbReference type="Google" id="ProtNLM"/>
    </source>
</evidence>
<dbReference type="InterPro" id="IPR019530">
    <property type="entry name" value="Intra-flagellar_transport_57"/>
</dbReference>
<dbReference type="AlphaFoldDB" id="A0A507DZ42"/>
<keyword evidence="4" id="KW-0966">Cell projection</keyword>
<dbReference type="GO" id="GO:0005794">
    <property type="term" value="C:Golgi apparatus"/>
    <property type="evidence" value="ECO:0007669"/>
    <property type="project" value="TreeGrafter"/>
</dbReference>
<dbReference type="Gene3D" id="1.10.287.1490">
    <property type="match status" value="1"/>
</dbReference>
<dbReference type="Pfam" id="PF10498">
    <property type="entry name" value="IFT57"/>
    <property type="match status" value="1"/>
</dbReference>
<comment type="caution">
    <text evidence="5">The sequence shown here is derived from an EMBL/GenBank/DDBJ whole genome shotgun (WGS) entry which is preliminary data.</text>
</comment>
<gene>
    <name evidence="5" type="ORF">PhCBS80983_g04548</name>
</gene>
<reference evidence="5 6" key="1">
    <citation type="journal article" date="2019" name="Sci. Rep.">
        <title>Comparative genomics of chytrid fungi reveal insights into the obligate biotrophic and pathogenic lifestyle of Synchytrium endobioticum.</title>
        <authorList>
            <person name="van de Vossenberg B.T.L.H."/>
            <person name="Warris S."/>
            <person name="Nguyen H.D.T."/>
            <person name="van Gent-Pelzer M.P.E."/>
            <person name="Joly D.L."/>
            <person name="van de Geest H.C."/>
            <person name="Bonants P.J.M."/>
            <person name="Smith D.S."/>
            <person name="Levesque C.A."/>
            <person name="van der Lee T.A.J."/>
        </authorList>
    </citation>
    <scope>NUCLEOTIDE SEQUENCE [LARGE SCALE GENOMIC DNA]</scope>
    <source>
        <strain evidence="5 6">CBS 809.83</strain>
    </source>
</reference>
<protein>
    <recommendedName>
        <fullName evidence="7">Intraflagellar transport protein 57</fullName>
    </recommendedName>
</protein>
<evidence type="ECO:0000313" key="6">
    <source>
        <dbReference type="Proteomes" id="UP000318582"/>
    </source>
</evidence>
<name>A0A507DZ42_9FUNG</name>
<proteinExistence type="inferred from homology"/>
<dbReference type="GO" id="GO:1905515">
    <property type="term" value="P:non-motile cilium assembly"/>
    <property type="evidence" value="ECO:0007669"/>
    <property type="project" value="TreeGrafter"/>
</dbReference>
<dbReference type="EMBL" id="QEAQ01000076">
    <property type="protein sequence ID" value="TPX56415.1"/>
    <property type="molecule type" value="Genomic_DNA"/>
</dbReference>
<dbReference type="PANTHER" id="PTHR16011">
    <property type="entry name" value="IFT57/HIPPI"/>
    <property type="match status" value="1"/>
</dbReference>
<dbReference type="GO" id="GO:0030992">
    <property type="term" value="C:intraciliary transport particle B"/>
    <property type="evidence" value="ECO:0007669"/>
    <property type="project" value="TreeGrafter"/>
</dbReference>
<evidence type="ECO:0000256" key="2">
    <source>
        <dbReference type="ARBA" id="ARBA00009415"/>
    </source>
</evidence>
<accession>A0A507DZ42</accession>
<dbReference type="GO" id="GO:0005929">
    <property type="term" value="C:cilium"/>
    <property type="evidence" value="ECO:0007669"/>
    <property type="project" value="UniProtKB-SubCell"/>
</dbReference>
<sequence length="387" mass="44064">MDDILDKLKVLNYQKEFCKPMNLKPFHRFYFCIPAANLNEQFYHFTSLFAWLIKMSEGSFDQPGQFDDPNATVANMAAKLKEMEISADIALNKLKQGYGDGVLAVLQSLVDGAMWKKGFTFQQPMHKVDDLMAEAFYRYAEEAEVDADAELTTETIEETVTAEDDTNDMYIGNNGPITTSTDTTKQSVPDSKPKVDLSEWRLEVERVTPMLKVQIPNDNKDWRIHVENMRHHQKLITSSLSETQTQLDKLHTEIEKTLEKISSREKYINTQFESQTEEYRVLQDQGSELKQKYGVASSNVTELTNGLSRISEELDSVKSQMDDIGSGMTDSKPLLAIKQGVTKLKAEVKQMDLRVGVIQHTLLHAKLKTKGPVMEQHNMMQLFAMAM</sequence>
<evidence type="ECO:0000256" key="1">
    <source>
        <dbReference type="ARBA" id="ARBA00004138"/>
    </source>
</evidence>
<dbReference type="STRING" id="109895.A0A507DZ42"/>